<feature type="domain" description="Disease resistance N-terminal" evidence="9">
    <location>
        <begin position="93"/>
        <end position="172"/>
    </location>
</feature>
<sequence length="1365" mass="154406">MLINFFLGIWYFLCWINLLSLPLLRGTLFTGGWKLVCTRTKQLIYSSLIPALGNKNNIKGVVPALDKFNLQGTSKEGTSRNTGGMEVALVSTVLKVLGTKLAPLALKELSSKAGVAKDLQELQDLVEEINNWLQTVGDKDRSSKWLKKLKEVAYDAEDLVHEFHIEAEKQDREITGGKNTLVKYFITKPKATVTEFKIAHKIKKIKNRFDAIVKGRSDYSTIANSMPVDYPVEHTRKTIGEVPLYTIVDETSIFGRDQAKNQIISKLIETDSQQRIKIVSVIGLGGSGKTTLAKQVFNDGNIIKHFEVILWVHVSREFAVEKLVAKLFEAIAGDMSDHLLLQHVSRTISDKLVGKRFLAVLDDVWTEDRVEWERFMVHLKCGAPGSSILLTTRSRKVAEAVDSSYAYDLPLLSMEDSWKVFQQCFGIAMKALDPEFLQSGIEIVEKCGGVPLAIKVIAGILHGMKGIEEWQSICNSNLLDVQDDEHRVFACLWLSFVHLPDHLKPCFLHCSIFPRGYVINRCHLISQWIAHGFVPTNQARQAEDVGIGYFDSLLKVGFLQDHDRDQIWSTRGEVTCKMHDLVHDLARQILRDEFESEIETNKQIKRCRYLSLTSCTGKLDNKLCGKVRALYVCGRALEFDKTMSKQCCVRTIILKYITADSLPLFVSKFEYLGYLEISDVNCEALPEALSRCWNLQALHILNCSRLAVVPESIGKLKKLRTLELNGVSSIKSLPQSIGDCDNLRRLYLEGCHRFEDIPNSLGKLENLRILSIVHCFSFEKLSPSASFGKLLNLQTITFNCCFNLRNLPQCMTSLSHLEMVDLGYCYELVELPEGIGNLRNLKVLNLKQCTQLRGLPAGCGQLTRLQQLSLFVIGDSAKHARISELGNLDKLDGELQIKNIRYVKDPSDTDKVRLKKKIGIRKLSLDWYSRLEVQPDDVEEELSLNMEKELHLLDSLEPPSKIEKLRIRGYRGSQLPRWMAKQSDSCGPADDTHIVMQRNPSEFSHLTELVLDNLPNLEHLGELVELPLVKILKLKRLPKLVELLTTTTGEEGVEVLCRFHHVSTLVIIDCRKLVVKPYFPPSLQRLTLEGNNMQLVSSGCFFHPRHHHASHAHGDESSSSSYFADETGTHLERLELRRLTGSSSGWEVLQHLTGLHTLEIYMCTDLTHLPESIHCPTTLCRLMIRSCDNLRVLPDWLVELKSLQSLDIDSCDALQQLPEQIGELCSLQHLQIISMPFLTCLPESMQHLTSLRILNLCECNALTHLPEWLGELSALKKLLIQSCRGLTSLPRSIQCLTALEELYISGNPKLLQISASYSKEDKDGQLQPFRCCRPDDQHCSEAQEFDLVRNMLIVAVEERYKDAVD</sequence>
<evidence type="ECO:0000256" key="3">
    <source>
        <dbReference type="ARBA" id="ARBA00022737"/>
    </source>
</evidence>
<name>A0A1D6MVM5_MAIZE</name>
<dbReference type="InterPro" id="IPR032675">
    <property type="entry name" value="LRR_dom_sf"/>
</dbReference>
<feature type="domain" description="Disease resistance R13L4/SHOC-2-like LRR" evidence="11">
    <location>
        <begin position="659"/>
        <end position="800"/>
    </location>
</feature>
<dbReference type="Gene3D" id="1.10.10.10">
    <property type="entry name" value="Winged helix-like DNA-binding domain superfamily/Winged helix DNA-binding domain"/>
    <property type="match status" value="1"/>
</dbReference>
<dbReference type="ExpressionAtlas" id="A0A1D6MVM5">
    <property type="expression patterns" value="baseline and differential"/>
</dbReference>
<dbReference type="InterPro" id="IPR056789">
    <property type="entry name" value="LRR_R13L1-DRL21"/>
</dbReference>
<dbReference type="PANTHER" id="PTHR36766:SF56">
    <property type="match status" value="1"/>
</dbReference>
<dbReference type="PRINTS" id="PR00364">
    <property type="entry name" value="DISEASERSIST"/>
</dbReference>
<dbReference type="STRING" id="4577.A0A1D6MVM5"/>
<dbReference type="Pfam" id="PF00931">
    <property type="entry name" value="NB-ARC"/>
    <property type="match status" value="1"/>
</dbReference>
<evidence type="ECO:0000256" key="1">
    <source>
        <dbReference type="ARBA" id="ARBA00008894"/>
    </source>
</evidence>
<accession>A0A1D6MVM5</accession>
<dbReference type="Pfam" id="PF25019">
    <property type="entry name" value="LRR_R13L1-DRL21"/>
    <property type="match status" value="1"/>
</dbReference>
<dbReference type="InterPro" id="IPR002182">
    <property type="entry name" value="NB-ARC"/>
</dbReference>
<feature type="domain" description="Disease resistance protein winged helix" evidence="10">
    <location>
        <begin position="512"/>
        <end position="586"/>
    </location>
</feature>
<dbReference type="FunCoup" id="A0A1D6MVM5">
    <property type="interactions" value="556"/>
</dbReference>
<evidence type="ECO:0000259" key="8">
    <source>
        <dbReference type="Pfam" id="PF00931"/>
    </source>
</evidence>
<dbReference type="Pfam" id="PF23598">
    <property type="entry name" value="LRR_14"/>
    <property type="match status" value="1"/>
</dbReference>
<dbReference type="InterPro" id="IPR036388">
    <property type="entry name" value="WH-like_DNA-bd_sf"/>
</dbReference>
<dbReference type="Gene3D" id="3.40.50.300">
    <property type="entry name" value="P-loop containing nucleotide triphosphate hydrolases"/>
    <property type="match status" value="1"/>
</dbReference>
<dbReference type="SUPFAM" id="SSF52540">
    <property type="entry name" value="P-loop containing nucleoside triphosphate hydrolases"/>
    <property type="match status" value="1"/>
</dbReference>
<organism evidence="13">
    <name type="scientific">Zea mays</name>
    <name type="common">Maize</name>
    <dbReference type="NCBI Taxonomy" id="4577"/>
    <lineage>
        <taxon>Eukaryota</taxon>
        <taxon>Viridiplantae</taxon>
        <taxon>Streptophyta</taxon>
        <taxon>Embryophyta</taxon>
        <taxon>Tracheophyta</taxon>
        <taxon>Spermatophyta</taxon>
        <taxon>Magnoliopsida</taxon>
        <taxon>Liliopsida</taxon>
        <taxon>Poales</taxon>
        <taxon>Poaceae</taxon>
        <taxon>PACMAD clade</taxon>
        <taxon>Panicoideae</taxon>
        <taxon>Andropogonodae</taxon>
        <taxon>Andropogoneae</taxon>
        <taxon>Tripsacinae</taxon>
        <taxon>Zea</taxon>
    </lineage>
</organism>
<feature type="domain" description="NB-ARC" evidence="8">
    <location>
        <begin position="257"/>
        <end position="423"/>
    </location>
</feature>
<gene>
    <name evidence="13" type="ORF">ZEAMMB73_Zm00001d041362</name>
</gene>
<keyword evidence="7" id="KW-0175">Coiled coil</keyword>
<dbReference type="GO" id="GO:0043531">
    <property type="term" value="F:ADP binding"/>
    <property type="evidence" value="ECO:0007669"/>
    <property type="project" value="InterPro"/>
</dbReference>
<dbReference type="GO" id="GO:0005524">
    <property type="term" value="F:ATP binding"/>
    <property type="evidence" value="ECO:0007669"/>
    <property type="project" value="UniProtKB-KW"/>
</dbReference>
<evidence type="ECO:0000256" key="2">
    <source>
        <dbReference type="ARBA" id="ARBA00022614"/>
    </source>
</evidence>
<evidence type="ECO:0000256" key="6">
    <source>
        <dbReference type="ARBA" id="ARBA00022840"/>
    </source>
</evidence>
<dbReference type="Pfam" id="PF18052">
    <property type="entry name" value="Rx_N"/>
    <property type="match status" value="1"/>
</dbReference>
<protein>
    <submittedName>
        <fullName evidence="13">Resistance to Puccinia sorghi3</fullName>
    </submittedName>
</protein>
<dbReference type="FunFam" id="3.40.50.300:FF:001091">
    <property type="entry name" value="Probable disease resistance protein At1g61300"/>
    <property type="match status" value="1"/>
</dbReference>
<dbReference type="GO" id="GO:0002758">
    <property type="term" value="P:innate immune response-activating signaling pathway"/>
    <property type="evidence" value="ECO:0007669"/>
    <property type="project" value="UniProtKB-ARBA"/>
</dbReference>
<dbReference type="SUPFAM" id="SSF52058">
    <property type="entry name" value="L domain-like"/>
    <property type="match status" value="2"/>
</dbReference>
<evidence type="ECO:0000256" key="7">
    <source>
        <dbReference type="ARBA" id="ARBA00023054"/>
    </source>
</evidence>
<evidence type="ECO:0000259" key="10">
    <source>
        <dbReference type="Pfam" id="PF23559"/>
    </source>
</evidence>
<evidence type="ECO:0000256" key="4">
    <source>
        <dbReference type="ARBA" id="ARBA00022741"/>
    </source>
</evidence>
<dbReference type="Gene3D" id="3.80.10.10">
    <property type="entry name" value="Ribonuclease Inhibitor"/>
    <property type="match status" value="4"/>
</dbReference>
<dbReference type="InterPro" id="IPR058922">
    <property type="entry name" value="WHD_DRP"/>
</dbReference>
<dbReference type="GO" id="GO:0009626">
    <property type="term" value="P:plant-type hypersensitive response"/>
    <property type="evidence" value="ECO:0007669"/>
    <property type="project" value="UniProtKB-ARBA"/>
</dbReference>
<dbReference type="InterPro" id="IPR003591">
    <property type="entry name" value="Leu-rich_rpt_typical-subtyp"/>
</dbReference>
<evidence type="ECO:0000256" key="5">
    <source>
        <dbReference type="ARBA" id="ARBA00022821"/>
    </source>
</evidence>
<dbReference type="Gene3D" id="1.20.5.4130">
    <property type="match status" value="1"/>
</dbReference>
<dbReference type="InParanoid" id="A0A1D6MVM5"/>
<feature type="domain" description="R13L1/DRL21-like LRR repeat region" evidence="12">
    <location>
        <begin position="882"/>
        <end position="983"/>
    </location>
</feature>
<dbReference type="GO" id="GO:0042742">
    <property type="term" value="P:defense response to bacterium"/>
    <property type="evidence" value="ECO:0007669"/>
    <property type="project" value="UniProtKB-ARBA"/>
</dbReference>
<dbReference type="FunFam" id="1.10.10.10:FF:000322">
    <property type="entry name" value="Probable disease resistance protein At1g63360"/>
    <property type="match status" value="1"/>
</dbReference>
<keyword evidence="3" id="KW-0677">Repeat</keyword>
<comment type="similarity">
    <text evidence="1">Belongs to the disease resistance NB-LRR family.</text>
</comment>
<dbReference type="InterPro" id="IPR027417">
    <property type="entry name" value="P-loop_NTPase"/>
</dbReference>
<dbReference type="Pfam" id="PF23559">
    <property type="entry name" value="WHD_DRP"/>
    <property type="match status" value="1"/>
</dbReference>
<dbReference type="SMR" id="A0A1D6MVM5"/>
<keyword evidence="5" id="KW-0611">Plant defense</keyword>
<evidence type="ECO:0000313" key="13">
    <source>
        <dbReference type="EMBL" id="ONM32863.1"/>
    </source>
</evidence>
<reference evidence="13" key="1">
    <citation type="submission" date="2015-12" db="EMBL/GenBank/DDBJ databases">
        <title>Update maize B73 reference genome by single molecule sequencing technologies.</title>
        <authorList>
            <consortium name="Maize Genome Sequencing Project"/>
            <person name="Ware D."/>
        </authorList>
    </citation>
    <scope>NUCLEOTIDE SEQUENCE [LARGE SCALE GENOMIC DNA]</scope>
    <source>
        <tissue evidence="13">Seedling</tissue>
    </source>
</reference>
<dbReference type="SMART" id="SM00369">
    <property type="entry name" value="LRR_TYP"/>
    <property type="match status" value="5"/>
</dbReference>
<dbReference type="InterPro" id="IPR042197">
    <property type="entry name" value="Apaf_helical"/>
</dbReference>
<dbReference type="InterPro" id="IPR055414">
    <property type="entry name" value="LRR_R13L4/SHOC2-like"/>
</dbReference>
<keyword evidence="4" id="KW-0547">Nucleotide-binding</keyword>
<dbReference type="Gene3D" id="1.10.8.430">
    <property type="entry name" value="Helical domain of apoptotic protease-activating factors"/>
    <property type="match status" value="1"/>
</dbReference>
<proteinExistence type="inferred from homology"/>
<evidence type="ECO:0000259" key="11">
    <source>
        <dbReference type="Pfam" id="PF23598"/>
    </source>
</evidence>
<evidence type="ECO:0000259" key="12">
    <source>
        <dbReference type="Pfam" id="PF25019"/>
    </source>
</evidence>
<evidence type="ECO:0000259" key="9">
    <source>
        <dbReference type="Pfam" id="PF18052"/>
    </source>
</evidence>
<keyword evidence="6" id="KW-0067">ATP-binding</keyword>
<dbReference type="PANTHER" id="PTHR36766">
    <property type="entry name" value="PLANT BROAD-SPECTRUM MILDEW RESISTANCE PROTEIN RPW8"/>
    <property type="match status" value="1"/>
</dbReference>
<dbReference type="InterPro" id="IPR041118">
    <property type="entry name" value="Rx_N"/>
</dbReference>
<dbReference type="EMBL" id="CM007649">
    <property type="protein sequence ID" value="ONM32863.1"/>
    <property type="molecule type" value="Genomic_DNA"/>
</dbReference>
<keyword evidence="2" id="KW-0433">Leucine-rich repeat</keyword>